<feature type="chain" id="PRO_5008901599" evidence="6">
    <location>
        <begin position="24"/>
        <end position="413"/>
    </location>
</feature>
<evidence type="ECO:0000313" key="8">
    <source>
        <dbReference type="EMBL" id="JAT79254.1"/>
    </source>
</evidence>
<dbReference type="GO" id="GO:0046872">
    <property type="term" value="F:metal ion binding"/>
    <property type="evidence" value="ECO:0007669"/>
    <property type="project" value="UniProtKB-KW"/>
</dbReference>
<sequence>GYVGATALLLSLITCYLLTACSALVGSGHTIVYPRVLESRSNDGRKVLKIRDDLVLNLEPSTVFSDVFMIQTFHDGKPHESYHDAREFHSELYQDPDRIASVMLTETDDVQVEGVLGDGLRIKPAPEAERSLDGQVAHMVYHVQERTHSEHGDYATMPLQSHFSSNHLHMDHTIAERTDLHSKTLYPEVHIVVQYDHAKAFHFNDTAISRYFAVFMNVVNLRYKSMSSPNVRIRVAGMTINKNPNDEPYVKRDRHFKILMKTGETMNAFMDHFRKFGFFDKVDIIFLITRLDMVLGEGETRMIGVSGFAYCGGACTAYKFGESEDMPQSYDGTHLFAHEAAHTFGCVHDEDPPDMWVGPQHPGATNCPWQDGYIMSYVQNDTNHCRFSSCCIAQMRYLFSLPTRKCLHEKCGL</sequence>
<evidence type="ECO:0000256" key="3">
    <source>
        <dbReference type="ARBA" id="ARBA00022833"/>
    </source>
</evidence>
<dbReference type="InterPro" id="IPR001590">
    <property type="entry name" value="Peptidase_M12B"/>
</dbReference>
<evidence type="ECO:0000256" key="5">
    <source>
        <dbReference type="PROSITE-ProRule" id="PRU00276"/>
    </source>
</evidence>
<dbReference type="PROSITE" id="PS50215">
    <property type="entry name" value="ADAM_MEPRO"/>
    <property type="match status" value="1"/>
</dbReference>
<dbReference type="SUPFAM" id="SSF55486">
    <property type="entry name" value="Metalloproteases ('zincins'), catalytic domain"/>
    <property type="match status" value="1"/>
</dbReference>
<name>A0A1D2AJ74_ORNBR</name>
<keyword evidence="3 5" id="KW-0862">Zinc</keyword>
<dbReference type="InterPro" id="IPR024079">
    <property type="entry name" value="MetalloPept_cat_dom_sf"/>
</dbReference>
<dbReference type="InterPro" id="IPR034030">
    <property type="entry name" value="ZnMc_salivary_gland_MPs"/>
</dbReference>
<keyword evidence="4 8" id="KW-0482">Metalloprotease</keyword>
<feature type="binding site" evidence="5">
    <location>
        <position position="348"/>
    </location>
    <ligand>
        <name>Zn(2+)</name>
        <dbReference type="ChEBI" id="CHEBI:29105"/>
        <note>catalytic</note>
    </ligand>
</feature>
<dbReference type="Gene3D" id="3.40.390.10">
    <property type="entry name" value="Collagenase (Catalytic Domain)"/>
    <property type="match status" value="1"/>
</dbReference>
<organism evidence="8">
    <name type="scientific">Ornithodoros brasiliensis</name>
    <name type="common">Mouro tick</name>
    <dbReference type="NCBI Taxonomy" id="888526"/>
    <lineage>
        <taxon>Eukaryota</taxon>
        <taxon>Metazoa</taxon>
        <taxon>Ecdysozoa</taxon>
        <taxon>Arthropoda</taxon>
        <taxon>Chelicerata</taxon>
        <taxon>Arachnida</taxon>
        <taxon>Acari</taxon>
        <taxon>Parasitiformes</taxon>
        <taxon>Ixodida</taxon>
        <taxon>Ixodoidea</taxon>
        <taxon>Argasidae</taxon>
        <taxon>Ornithodorinae</taxon>
        <taxon>Ornithodoros</taxon>
    </lineage>
</organism>
<feature type="active site" evidence="5">
    <location>
        <position position="339"/>
    </location>
</feature>
<feature type="domain" description="Peptidase M12B" evidence="7">
    <location>
        <begin position="185"/>
        <end position="411"/>
    </location>
</feature>
<feature type="binding site" evidence="5">
    <location>
        <position position="342"/>
    </location>
    <ligand>
        <name>Zn(2+)</name>
        <dbReference type="ChEBI" id="CHEBI:29105"/>
        <note>catalytic</note>
    </ligand>
</feature>
<keyword evidence="6" id="KW-0732">Signal</keyword>
<feature type="binding site" evidence="5">
    <location>
        <position position="338"/>
    </location>
    <ligand>
        <name>Zn(2+)</name>
        <dbReference type="ChEBI" id="CHEBI:29105"/>
        <note>catalytic</note>
    </ligand>
</feature>
<accession>A0A1D2AJ74</accession>
<dbReference type="EMBL" id="GETE01000116">
    <property type="protein sequence ID" value="JAT79254.1"/>
    <property type="molecule type" value="Transcribed_RNA"/>
</dbReference>
<keyword evidence="2" id="KW-0378">Hydrolase</keyword>
<dbReference type="GO" id="GO:0006509">
    <property type="term" value="P:membrane protein ectodomain proteolysis"/>
    <property type="evidence" value="ECO:0007669"/>
    <property type="project" value="TreeGrafter"/>
</dbReference>
<dbReference type="GO" id="GO:0004222">
    <property type="term" value="F:metalloendopeptidase activity"/>
    <property type="evidence" value="ECO:0007669"/>
    <property type="project" value="InterPro"/>
</dbReference>
<reference evidence="8" key="1">
    <citation type="submission" date="2016-07" db="EMBL/GenBank/DDBJ databases">
        <title>Salivary Glands transcriptome analysis on engorged females of Ornithodoros brasiliensis (Acari:Argasidae).</title>
        <authorList>
            <person name="Simons S.M."/>
            <person name="Carvalho E."/>
            <person name="Junqueira-de-Azevedo I."/>
            <person name="Ho P.L."/>
            <person name="Giovanni D."/>
            <person name="Mendonca R."/>
            <person name="Onofrio V."/>
            <person name="Landulfo G."/>
            <person name="Ramirez D."/>
            <person name="Barros-Battesti D."/>
        </authorList>
    </citation>
    <scope>NUCLEOTIDE SEQUENCE</scope>
    <source>
        <strain evidence="8">Female</strain>
        <tissue evidence="8">Salivary gland</tissue>
    </source>
</reference>
<evidence type="ECO:0000256" key="4">
    <source>
        <dbReference type="ARBA" id="ARBA00023049"/>
    </source>
</evidence>
<evidence type="ECO:0000256" key="6">
    <source>
        <dbReference type="SAM" id="SignalP"/>
    </source>
</evidence>
<evidence type="ECO:0000256" key="1">
    <source>
        <dbReference type="ARBA" id="ARBA00022670"/>
    </source>
</evidence>
<keyword evidence="1 8" id="KW-0645">Protease</keyword>
<proteinExistence type="predicted"/>
<comment type="caution">
    <text evidence="5">Lacks conserved residue(s) required for the propagation of feature annotation.</text>
</comment>
<evidence type="ECO:0000259" key="7">
    <source>
        <dbReference type="PROSITE" id="PS50215"/>
    </source>
</evidence>
<keyword evidence="5" id="KW-0479">Metal-binding</keyword>
<feature type="signal peptide" evidence="6">
    <location>
        <begin position="1"/>
        <end position="23"/>
    </location>
</feature>
<dbReference type="CDD" id="cd04272">
    <property type="entry name" value="ZnMc_salivary_gland_MPs"/>
    <property type="match status" value="1"/>
</dbReference>
<evidence type="ECO:0000256" key="2">
    <source>
        <dbReference type="ARBA" id="ARBA00022801"/>
    </source>
</evidence>
<dbReference type="Pfam" id="PF13688">
    <property type="entry name" value="Reprolysin_5"/>
    <property type="match status" value="1"/>
</dbReference>
<feature type="non-terminal residue" evidence="8">
    <location>
        <position position="1"/>
    </location>
</feature>
<dbReference type="PANTHER" id="PTHR11905:SF159">
    <property type="entry name" value="ADAM METALLOPROTEASE"/>
    <property type="match status" value="1"/>
</dbReference>
<protein>
    <submittedName>
        <fullName evidence="8">Salivary gland metalloprotease</fullName>
    </submittedName>
</protein>
<dbReference type="PANTHER" id="PTHR11905">
    <property type="entry name" value="ADAM A DISINTEGRIN AND METALLOPROTEASE DOMAIN"/>
    <property type="match status" value="1"/>
</dbReference>
<dbReference type="AlphaFoldDB" id="A0A1D2AJ74"/>